<proteinExistence type="predicted"/>
<feature type="domain" description="VioE" evidence="1">
    <location>
        <begin position="14"/>
        <end position="196"/>
    </location>
</feature>
<reference evidence="2 3" key="1">
    <citation type="submission" date="2013-07" db="EMBL/GenBank/DDBJ databases">
        <title>Comparative Genomic and Metabolomic Analysis of Twelve Strains of Pseudoalteromonas luteoviolacea.</title>
        <authorList>
            <person name="Vynne N.G."/>
            <person name="Mansson M."/>
            <person name="Gram L."/>
        </authorList>
    </citation>
    <scope>NUCLEOTIDE SEQUENCE [LARGE SCALE GENOMIC DNA]</scope>
    <source>
        <strain evidence="2 3">NCIMB 1942</strain>
    </source>
</reference>
<dbReference type="NCBIfam" id="TIGR03650">
    <property type="entry name" value="violacein_E"/>
    <property type="match status" value="1"/>
</dbReference>
<dbReference type="AlphaFoldDB" id="A0A167A3N0"/>
<protein>
    <recommendedName>
        <fullName evidence="1">VioE domain-containing protein</fullName>
    </recommendedName>
</protein>
<name>A0A167A3N0_9GAMM</name>
<dbReference type="EMBL" id="AUXT01000183">
    <property type="protein sequence ID" value="KZN44948.1"/>
    <property type="molecule type" value="Genomic_DNA"/>
</dbReference>
<dbReference type="InterPro" id="IPR019902">
    <property type="entry name" value="Violacein_biosynth_enz_VioE"/>
</dbReference>
<evidence type="ECO:0000313" key="3">
    <source>
        <dbReference type="Proteomes" id="UP000076587"/>
    </source>
</evidence>
<dbReference type="Proteomes" id="UP000076587">
    <property type="component" value="Unassembled WGS sequence"/>
</dbReference>
<evidence type="ECO:0000313" key="2">
    <source>
        <dbReference type="EMBL" id="KZN44948.1"/>
    </source>
</evidence>
<dbReference type="InterPro" id="IPR040857">
    <property type="entry name" value="VioE_dom"/>
</dbReference>
<comment type="caution">
    <text evidence="2">The sequence shown here is derived from an EMBL/GenBank/DDBJ whole genome shotgun (WGS) entry which is preliminary data.</text>
</comment>
<dbReference type="PATRIC" id="fig|1365253.3.peg.3720"/>
<organism evidence="2 3">
    <name type="scientific">Pseudoalteromonas luteoviolacea NCIMB 1942</name>
    <dbReference type="NCBI Taxonomy" id="1365253"/>
    <lineage>
        <taxon>Bacteria</taxon>
        <taxon>Pseudomonadati</taxon>
        <taxon>Pseudomonadota</taxon>
        <taxon>Gammaproteobacteria</taxon>
        <taxon>Alteromonadales</taxon>
        <taxon>Pseudoalteromonadaceae</taxon>
        <taxon>Pseudoalteromonas</taxon>
    </lineage>
</organism>
<evidence type="ECO:0000259" key="1">
    <source>
        <dbReference type="Pfam" id="PF18234"/>
    </source>
</evidence>
<gene>
    <name evidence="2" type="ORF">N482_02815</name>
</gene>
<dbReference type="Gene3D" id="2.50.20.30">
    <property type="match status" value="1"/>
</dbReference>
<dbReference type="CDD" id="cd16330">
    <property type="entry name" value="LolA_VioE"/>
    <property type="match status" value="1"/>
</dbReference>
<sequence>MGKSNVELNKQITPPKLPQQWSSSYISYWSPMQPDEHITSGYCWFDYNKNVCRIDGLFNPWSEEKTGHRLWMSEIMYPGTNESFKAKVAYSREHMDKQSEFKGEVLNDEVDPCHELILMQDVLQTCNAEHQGTCDVLGFEADIWHFQRPNSKGPATYYLKAGTNELLRMVTGDPKVMASVRDFPNFNTREIDADIFKHEPLKQA</sequence>
<dbReference type="Pfam" id="PF18234">
    <property type="entry name" value="VioE"/>
    <property type="match status" value="1"/>
</dbReference>
<accession>A0A167A3N0</accession>
<dbReference type="InterPro" id="IPR038642">
    <property type="entry name" value="VioE_sf"/>
</dbReference>